<evidence type="ECO:0000313" key="3">
    <source>
        <dbReference type="EnsemblProtists" id="EKX42710"/>
    </source>
</evidence>
<evidence type="ECO:0000313" key="4">
    <source>
        <dbReference type="Proteomes" id="UP000011087"/>
    </source>
</evidence>
<dbReference type="PaxDb" id="55529-EKX42710"/>
<dbReference type="Pfam" id="PF02151">
    <property type="entry name" value="UVR"/>
    <property type="match status" value="1"/>
</dbReference>
<evidence type="ECO:0000259" key="1">
    <source>
        <dbReference type="Pfam" id="PF02151"/>
    </source>
</evidence>
<protein>
    <recommendedName>
        <fullName evidence="1">UVR domain-containing protein</fullName>
    </recommendedName>
</protein>
<dbReference type="Proteomes" id="UP000011087">
    <property type="component" value="Unassembled WGS sequence"/>
</dbReference>
<proteinExistence type="predicted"/>
<dbReference type="InterPro" id="IPR001943">
    <property type="entry name" value="UVR_dom"/>
</dbReference>
<feature type="domain" description="UVR" evidence="1">
    <location>
        <begin position="19"/>
        <end position="47"/>
    </location>
</feature>
<dbReference type="AlphaFoldDB" id="L1J3P4"/>
<dbReference type="RefSeq" id="XP_005829690.1">
    <property type="nucleotide sequence ID" value="XM_005829633.1"/>
</dbReference>
<dbReference type="EMBL" id="JH993015">
    <property type="protein sequence ID" value="EKX42710.1"/>
    <property type="molecule type" value="Genomic_DNA"/>
</dbReference>
<dbReference type="GeneID" id="17299347"/>
<evidence type="ECO:0000313" key="2">
    <source>
        <dbReference type="EMBL" id="EKX42710.1"/>
    </source>
</evidence>
<reference evidence="4" key="2">
    <citation type="submission" date="2012-11" db="EMBL/GenBank/DDBJ databases">
        <authorList>
            <person name="Kuo A."/>
            <person name="Curtis B.A."/>
            <person name="Tanifuji G."/>
            <person name="Burki F."/>
            <person name="Gruber A."/>
            <person name="Irimia M."/>
            <person name="Maruyama S."/>
            <person name="Arias M.C."/>
            <person name="Ball S.G."/>
            <person name="Gile G.H."/>
            <person name="Hirakawa Y."/>
            <person name="Hopkins J.F."/>
            <person name="Rensing S.A."/>
            <person name="Schmutz J."/>
            <person name="Symeonidi A."/>
            <person name="Elias M."/>
            <person name="Eveleigh R.J."/>
            <person name="Herman E.K."/>
            <person name="Klute M.J."/>
            <person name="Nakayama T."/>
            <person name="Obornik M."/>
            <person name="Reyes-Prieto A."/>
            <person name="Armbrust E.V."/>
            <person name="Aves S.J."/>
            <person name="Beiko R.G."/>
            <person name="Coutinho P."/>
            <person name="Dacks J.B."/>
            <person name="Durnford D.G."/>
            <person name="Fast N.M."/>
            <person name="Green B.R."/>
            <person name="Grisdale C."/>
            <person name="Hempe F."/>
            <person name="Henrissat B."/>
            <person name="Hoppner M.P."/>
            <person name="Ishida K.-I."/>
            <person name="Kim E."/>
            <person name="Koreny L."/>
            <person name="Kroth P.G."/>
            <person name="Liu Y."/>
            <person name="Malik S.-B."/>
            <person name="Maier U.G."/>
            <person name="McRose D."/>
            <person name="Mock T."/>
            <person name="Neilson J.A."/>
            <person name="Onodera N.T."/>
            <person name="Poole A.M."/>
            <person name="Pritham E.J."/>
            <person name="Richards T.A."/>
            <person name="Rocap G."/>
            <person name="Roy S.W."/>
            <person name="Sarai C."/>
            <person name="Schaack S."/>
            <person name="Shirato S."/>
            <person name="Slamovits C.H."/>
            <person name="Spencer D.F."/>
            <person name="Suzuki S."/>
            <person name="Worden A.Z."/>
            <person name="Zauner S."/>
            <person name="Barry K."/>
            <person name="Bell C."/>
            <person name="Bharti A.K."/>
            <person name="Crow J.A."/>
            <person name="Grimwood J."/>
            <person name="Kramer R."/>
            <person name="Lindquist E."/>
            <person name="Lucas S."/>
            <person name="Salamov A."/>
            <person name="McFadden G.I."/>
            <person name="Lane C.E."/>
            <person name="Keeling P.J."/>
            <person name="Gray M.W."/>
            <person name="Grigoriev I.V."/>
            <person name="Archibald J.M."/>
        </authorList>
    </citation>
    <scope>NUCLEOTIDE SEQUENCE</scope>
    <source>
        <strain evidence="4">CCMP2712</strain>
    </source>
</reference>
<dbReference type="HOGENOM" id="CLU_755342_0_0_1"/>
<organism evidence="2">
    <name type="scientific">Guillardia theta (strain CCMP2712)</name>
    <name type="common">Cryptophyte</name>
    <dbReference type="NCBI Taxonomy" id="905079"/>
    <lineage>
        <taxon>Eukaryota</taxon>
        <taxon>Cryptophyceae</taxon>
        <taxon>Pyrenomonadales</taxon>
        <taxon>Geminigeraceae</taxon>
        <taxon>Guillardia</taxon>
    </lineage>
</organism>
<reference evidence="2 4" key="1">
    <citation type="journal article" date="2012" name="Nature">
        <title>Algal genomes reveal evolutionary mosaicism and the fate of nucleomorphs.</title>
        <authorList>
            <consortium name="DOE Joint Genome Institute"/>
            <person name="Curtis B.A."/>
            <person name="Tanifuji G."/>
            <person name="Burki F."/>
            <person name="Gruber A."/>
            <person name="Irimia M."/>
            <person name="Maruyama S."/>
            <person name="Arias M.C."/>
            <person name="Ball S.G."/>
            <person name="Gile G.H."/>
            <person name="Hirakawa Y."/>
            <person name="Hopkins J.F."/>
            <person name="Kuo A."/>
            <person name="Rensing S.A."/>
            <person name="Schmutz J."/>
            <person name="Symeonidi A."/>
            <person name="Elias M."/>
            <person name="Eveleigh R.J."/>
            <person name="Herman E.K."/>
            <person name="Klute M.J."/>
            <person name="Nakayama T."/>
            <person name="Obornik M."/>
            <person name="Reyes-Prieto A."/>
            <person name="Armbrust E.V."/>
            <person name="Aves S.J."/>
            <person name="Beiko R.G."/>
            <person name="Coutinho P."/>
            <person name="Dacks J.B."/>
            <person name="Durnford D.G."/>
            <person name="Fast N.M."/>
            <person name="Green B.R."/>
            <person name="Grisdale C.J."/>
            <person name="Hempel F."/>
            <person name="Henrissat B."/>
            <person name="Hoppner M.P."/>
            <person name="Ishida K."/>
            <person name="Kim E."/>
            <person name="Koreny L."/>
            <person name="Kroth P.G."/>
            <person name="Liu Y."/>
            <person name="Malik S.B."/>
            <person name="Maier U.G."/>
            <person name="McRose D."/>
            <person name="Mock T."/>
            <person name="Neilson J.A."/>
            <person name="Onodera N.T."/>
            <person name="Poole A.M."/>
            <person name="Pritham E.J."/>
            <person name="Richards T.A."/>
            <person name="Rocap G."/>
            <person name="Roy S.W."/>
            <person name="Sarai C."/>
            <person name="Schaack S."/>
            <person name="Shirato S."/>
            <person name="Slamovits C.H."/>
            <person name="Spencer D.F."/>
            <person name="Suzuki S."/>
            <person name="Worden A.Z."/>
            <person name="Zauner S."/>
            <person name="Barry K."/>
            <person name="Bell C."/>
            <person name="Bharti A.K."/>
            <person name="Crow J.A."/>
            <person name="Grimwood J."/>
            <person name="Kramer R."/>
            <person name="Lindquist E."/>
            <person name="Lucas S."/>
            <person name="Salamov A."/>
            <person name="McFadden G.I."/>
            <person name="Lane C.E."/>
            <person name="Keeling P.J."/>
            <person name="Gray M.W."/>
            <person name="Grigoriev I.V."/>
            <person name="Archibald J.M."/>
        </authorList>
    </citation>
    <scope>NUCLEOTIDE SEQUENCE</scope>
    <source>
        <strain evidence="2 4">CCMP2712</strain>
    </source>
</reference>
<accession>L1J3P4</accession>
<sequence length="367" mass="40326">MSLGDGSSGQLKLPCDLYDLESELKLAVKLEDYGKAAKVRDELKKAREGDEVAKLLLELGESVNKQDFDKASAIKQKLSDAVSSRSLGVMEKRRSARVNRLLVMTREGKLLTCRPDGGSIVPVGNSMDKAQFLQPTWSPGGDLIVAAKIEIPPDGKPLKIKESVIEIFWALDGTKLVEVSAPFIPFYYFWLPDSRGLVYLTTYADGPAQAGWQVSMDILRVFAGDERGLLPSGSIMHLEEGAPLFVCPSPRDKRILMHIGNKQKVAVIEPLSLDGQEVILSSRPGAFRCPQWFPIKGENGEELVAFVERSNTGDSQFVVVADANKGESKKARRVLTEIEGFATITVSPDGQRMALLARLKRNLAVRE</sequence>
<gene>
    <name evidence="2" type="ORF">GUITHDRAFT_111382</name>
</gene>
<name>L1J3P4_GUITC</name>
<dbReference type="SUPFAM" id="SSF82171">
    <property type="entry name" value="DPP6 N-terminal domain-like"/>
    <property type="match status" value="1"/>
</dbReference>
<dbReference type="EnsemblProtists" id="EKX42710">
    <property type="protein sequence ID" value="EKX42710"/>
    <property type="gene ID" value="GUITHDRAFT_111382"/>
</dbReference>
<keyword evidence="4" id="KW-1185">Reference proteome</keyword>
<dbReference type="KEGG" id="gtt:GUITHDRAFT_111382"/>
<reference evidence="3" key="3">
    <citation type="submission" date="2015-06" db="UniProtKB">
        <authorList>
            <consortium name="EnsemblProtists"/>
        </authorList>
    </citation>
    <scope>IDENTIFICATION</scope>
</reference>